<dbReference type="Gene3D" id="3.30.70.360">
    <property type="match status" value="1"/>
</dbReference>
<name>A0AAN4UNQ6_9RHOB</name>
<keyword evidence="1 5" id="KW-0378">Hydrolase</keyword>
<reference evidence="4" key="3">
    <citation type="submission" date="2023-06" db="EMBL/GenBank/DDBJ databases">
        <authorList>
            <person name="Sun Q."/>
            <person name="Zhou Y."/>
        </authorList>
    </citation>
    <scope>NUCLEOTIDE SEQUENCE</scope>
    <source>
        <strain evidence="4">CGMCC 1.10859</strain>
    </source>
</reference>
<reference evidence="4" key="1">
    <citation type="journal article" date="2014" name="Int. J. Syst. Evol. Microbiol.">
        <title>Complete genome sequence of Corynebacterium casei LMG S-19264T (=DSM 44701T), isolated from a smear-ripened cheese.</title>
        <authorList>
            <consortium name="US DOE Joint Genome Institute (JGI-PGF)"/>
            <person name="Walter F."/>
            <person name="Albersmeier A."/>
            <person name="Kalinowski J."/>
            <person name="Ruckert C."/>
        </authorList>
    </citation>
    <scope>NUCLEOTIDE SEQUENCE</scope>
    <source>
        <strain evidence="4">CGMCC 1.10859</strain>
    </source>
</reference>
<protein>
    <submittedName>
        <fullName evidence="4">Amidohydrolase</fullName>
    </submittedName>
    <submittedName>
        <fullName evidence="5">Hippurate hydrolase</fullName>
    </submittedName>
</protein>
<dbReference type="PANTHER" id="PTHR11014">
    <property type="entry name" value="PEPTIDASE M20 FAMILY MEMBER"/>
    <property type="match status" value="1"/>
</dbReference>
<dbReference type="GO" id="GO:0046872">
    <property type="term" value="F:metal ion binding"/>
    <property type="evidence" value="ECO:0007669"/>
    <property type="project" value="UniProtKB-KW"/>
</dbReference>
<dbReference type="SUPFAM" id="SSF55031">
    <property type="entry name" value="Bacterial exopeptidase dimerisation domain"/>
    <property type="match status" value="1"/>
</dbReference>
<feature type="binding site" evidence="2">
    <location>
        <position position="355"/>
    </location>
    <ligand>
        <name>Mn(2+)</name>
        <dbReference type="ChEBI" id="CHEBI:29035"/>
        <label>2</label>
    </ligand>
</feature>
<dbReference type="GO" id="GO:0019877">
    <property type="term" value="P:diaminopimelate biosynthetic process"/>
    <property type="evidence" value="ECO:0007669"/>
    <property type="project" value="UniProtKB-ARBA"/>
</dbReference>
<evidence type="ECO:0000313" key="7">
    <source>
        <dbReference type="Proteomes" id="UP000634647"/>
    </source>
</evidence>
<dbReference type="InterPro" id="IPR002933">
    <property type="entry name" value="Peptidase_M20"/>
</dbReference>
<dbReference type="Pfam" id="PF01546">
    <property type="entry name" value="Peptidase_M20"/>
    <property type="match status" value="1"/>
</dbReference>
<dbReference type="Pfam" id="PF07687">
    <property type="entry name" value="M20_dimer"/>
    <property type="match status" value="1"/>
</dbReference>
<evidence type="ECO:0000256" key="1">
    <source>
        <dbReference type="ARBA" id="ARBA00022801"/>
    </source>
</evidence>
<reference evidence="5 6" key="2">
    <citation type="submission" date="2016-10" db="EMBL/GenBank/DDBJ databases">
        <authorList>
            <person name="Varghese N."/>
            <person name="Submissions S."/>
        </authorList>
    </citation>
    <scope>NUCLEOTIDE SEQUENCE [LARGE SCALE GENOMIC DNA]</scope>
    <source>
        <strain evidence="5 6">DSM 24802</strain>
    </source>
</reference>
<feature type="binding site" evidence="2">
    <location>
        <position position="104"/>
    </location>
    <ligand>
        <name>Mn(2+)</name>
        <dbReference type="ChEBI" id="CHEBI:29035"/>
        <label>2</label>
    </ligand>
</feature>
<dbReference type="AlphaFoldDB" id="A0AAN4UNQ6"/>
<sequence length="384" mass="40691">MPVLNSIADSAEQIATWRRHIHQNPEIGLHCVKTAAFVAERLREIGADEIHESIGRTGIVALIKGRGDGPVLGLRADMDALPMPETTGKEYASRVEGAMHACGHDGHTAMLLGAAKYLAGTRNFAGTVALIFQPAEETGEGAKAMLAEGIMDRFDIERVFGIHTSPMHDLGQFTTRTGPLMAAVGDFDILIKGRGGHGAYPQRAADPVAAALVMGNALQTIVSRNVDASDEVVLSITNIHAGSAFNVIPAEARLGGTIRSFSTEARDLVRRRMREICEGVAAAMGCTVEIRSTIDIDPTVNHEAETALAIEVAKAVSGCEIAPHPHMGGEDFGAMLGERPGAFLFLGQGKGPMVHETDFDFNDAAAPIGASFFAKLVERALPLT</sequence>
<gene>
    <name evidence="4" type="ORF">GCM10008024_06240</name>
    <name evidence="5" type="ORF">SAMN05444006_102251</name>
</gene>
<dbReference type="InterPro" id="IPR011650">
    <property type="entry name" value="Peptidase_M20_dimer"/>
</dbReference>
<feature type="domain" description="Peptidase M20 dimerisation" evidence="3">
    <location>
        <begin position="187"/>
        <end position="280"/>
    </location>
</feature>
<feature type="binding site" evidence="2">
    <location>
        <position position="137"/>
    </location>
    <ligand>
        <name>Mn(2+)</name>
        <dbReference type="ChEBI" id="CHEBI:29035"/>
        <label>2</label>
    </ligand>
</feature>
<evidence type="ECO:0000313" key="5">
    <source>
        <dbReference type="EMBL" id="SDW28826.1"/>
    </source>
</evidence>
<dbReference type="PIRSF" id="PIRSF005962">
    <property type="entry name" value="Pept_M20D_amidohydro"/>
    <property type="match status" value="1"/>
</dbReference>
<comment type="cofactor">
    <cofactor evidence="2">
        <name>Mn(2+)</name>
        <dbReference type="ChEBI" id="CHEBI:29035"/>
    </cofactor>
    <text evidence="2">The Mn(2+) ion enhances activity.</text>
</comment>
<dbReference type="InterPro" id="IPR036264">
    <property type="entry name" value="Bact_exopeptidase_dim_dom"/>
</dbReference>
<dbReference type="GO" id="GO:0050118">
    <property type="term" value="F:N-acetyldiaminopimelate deacetylase activity"/>
    <property type="evidence" value="ECO:0007669"/>
    <property type="project" value="UniProtKB-ARBA"/>
</dbReference>
<evidence type="ECO:0000313" key="6">
    <source>
        <dbReference type="Proteomes" id="UP000199541"/>
    </source>
</evidence>
<dbReference type="NCBIfam" id="TIGR01891">
    <property type="entry name" value="amidohydrolases"/>
    <property type="match status" value="1"/>
</dbReference>
<proteinExistence type="predicted"/>
<organism evidence="4 7">
    <name type="scientific">Allgaiera indica</name>
    <dbReference type="NCBI Taxonomy" id="765699"/>
    <lineage>
        <taxon>Bacteria</taxon>
        <taxon>Pseudomonadati</taxon>
        <taxon>Pseudomonadota</taxon>
        <taxon>Alphaproteobacteria</taxon>
        <taxon>Rhodobacterales</taxon>
        <taxon>Paracoccaceae</taxon>
        <taxon>Allgaiera</taxon>
    </lineage>
</organism>
<dbReference type="RefSeq" id="WP_035841617.1">
    <property type="nucleotide sequence ID" value="NZ_BNAB01000002.1"/>
</dbReference>
<dbReference type="InterPro" id="IPR017439">
    <property type="entry name" value="Amidohydrolase"/>
</dbReference>
<feature type="binding site" evidence="2">
    <location>
        <position position="102"/>
    </location>
    <ligand>
        <name>Mn(2+)</name>
        <dbReference type="ChEBI" id="CHEBI:29035"/>
        <label>2</label>
    </ligand>
</feature>
<dbReference type="PANTHER" id="PTHR11014:SF63">
    <property type="entry name" value="METALLOPEPTIDASE, PUTATIVE (AFU_ORTHOLOGUE AFUA_6G09600)-RELATED"/>
    <property type="match status" value="1"/>
</dbReference>
<dbReference type="Gene3D" id="3.40.630.10">
    <property type="entry name" value="Zn peptidases"/>
    <property type="match status" value="1"/>
</dbReference>
<dbReference type="EMBL" id="BNAB01000002">
    <property type="protein sequence ID" value="GHD99322.1"/>
    <property type="molecule type" value="Genomic_DNA"/>
</dbReference>
<accession>A0AAN4UNQ6</accession>
<feature type="binding site" evidence="2">
    <location>
        <position position="163"/>
    </location>
    <ligand>
        <name>Mn(2+)</name>
        <dbReference type="ChEBI" id="CHEBI:29035"/>
        <label>2</label>
    </ligand>
</feature>
<evidence type="ECO:0000256" key="2">
    <source>
        <dbReference type="PIRSR" id="PIRSR005962-1"/>
    </source>
</evidence>
<dbReference type="SUPFAM" id="SSF53187">
    <property type="entry name" value="Zn-dependent exopeptidases"/>
    <property type="match status" value="1"/>
</dbReference>
<dbReference type="EMBL" id="FNOB01000002">
    <property type="protein sequence ID" value="SDW28826.1"/>
    <property type="molecule type" value="Genomic_DNA"/>
</dbReference>
<keyword evidence="2" id="KW-0464">Manganese</keyword>
<dbReference type="CDD" id="cd05666">
    <property type="entry name" value="M20_Acy1-like"/>
    <property type="match status" value="1"/>
</dbReference>
<dbReference type="FunFam" id="3.30.70.360:FF:000001">
    <property type="entry name" value="N-acetyldiaminopimelate deacetylase"/>
    <property type="match status" value="1"/>
</dbReference>
<comment type="caution">
    <text evidence="4">The sequence shown here is derived from an EMBL/GenBank/DDBJ whole genome shotgun (WGS) entry which is preliminary data.</text>
</comment>
<evidence type="ECO:0000313" key="4">
    <source>
        <dbReference type="EMBL" id="GHD99322.1"/>
    </source>
</evidence>
<dbReference type="Proteomes" id="UP000634647">
    <property type="component" value="Unassembled WGS sequence"/>
</dbReference>
<dbReference type="Proteomes" id="UP000199541">
    <property type="component" value="Unassembled WGS sequence"/>
</dbReference>
<keyword evidence="2" id="KW-0479">Metal-binding</keyword>
<keyword evidence="6" id="KW-1185">Reference proteome</keyword>
<evidence type="ECO:0000259" key="3">
    <source>
        <dbReference type="Pfam" id="PF07687"/>
    </source>
</evidence>